<gene>
    <name evidence="2" type="ORF">SAMN05216178_2620</name>
</gene>
<proteinExistence type="predicted"/>
<reference evidence="3" key="1">
    <citation type="submission" date="2016-10" db="EMBL/GenBank/DDBJ databases">
        <authorList>
            <person name="Varghese N."/>
            <person name="Submissions S."/>
        </authorList>
    </citation>
    <scope>NUCLEOTIDE SEQUENCE [LARGE SCALE GENOMIC DNA]</scope>
    <source>
        <strain evidence="3">DSM 9751</strain>
    </source>
</reference>
<name>A0A1H4N023_9PSED</name>
<dbReference type="Proteomes" id="UP000198982">
    <property type="component" value="Unassembled WGS sequence"/>
</dbReference>
<keyword evidence="3" id="KW-1185">Reference proteome</keyword>
<evidence type="ECO:0000259" key="1">
    <source>
        <dbReference type="Pfam" id="PF18735"/>
    </source>
</evidence>
<accession>A0A1H4N023</accession>
<dbReference type="Pfam" id="PF18735">
    <property type="entry name" value="HEPN_RiboL-PSP"/>
    <property type="match status" value="1"/>
</dbReference>
<evidence type="ECO:0000313" key="3">
    <source>
        <dbReference type="Proteomes" id="UP000198982"/>
    </source>
</evidence>
<dbReference type="InterPro" id="IPR041519">
    <property type="entry name" value="HEPN_RiboL-PSP"/>
</dbReference>
<dbReference type="AlphaFoldDB" id="A0A1H4N023"/>
<organism evidence="2 3">
    <name type="scientific">Pseudomonas saponiphila</name>
    <dbReference type="NCBI Taxonomy" id="556534"/>
    <lineage>
        <taxon>Bacteria</taxon>
        <taxon>Pseudomonadati</taxon>
        <taxon>Pseudomonadota</taxon>
        <taxon>Gammaproteobacteria</taxon>
        <taxon>Pseudomonadales</taxon>
        <taxon>Pseudomonadaceae</taxon>
        <taxon>Pseudomonas</taxon>
    </lineage>
</organism>
<protein>
    <recommendedName>
        <fullName evidence="1">RiboL-PSP-HEPN domain-containing protein</fullName>
    </recommendedName>
</protein>
<feature type="domain" description="RiboL-PSP-HEPN" evidence="1">
    <location>
        <begin position="9"/>
        <end position="161"/>
    </location>
</feature>
<dbReference type="EMBL" id="FNTJ01000001">
    <property type="protein sequence ID" value="SEB88374.1"/>
    <property type="molecule type" value="Genomic_DNA"/>
</dbReference>
<sequence length="178" mass="20095">MRNREVERQLQSCSQELEGIKQFLTGMGDAATPTPYMKRYAVIRASGTIEVGFKQIIADKVDADCAIQVKNFVRKKIRENSVNPRLGQIQAILQDFDNRWGKKFEELVGLGDKPRYSGALSKLVNARNEFAHGGTPNIDIASTIEYFNSGVEVLRILDQVVHHEFEEGEDEPVIEIQD</sequence>
<dbReference type="RefSeq" id="WP_092314095.1">
    <property type="nucleotide sequence ID" value="NZ_FNTJ01000001.1"/>
</dbReference>
<evidence type="ECO:0000313" key="2">
    <source>
        <dbReference type="EMBL" id="SEB88374.1"/>
    </source>
</evidence>